<dbReference type="EMBL" id="FOMN01000005">
    <property type="protein sequence ID" value="SFD48487.1"/>
    <property type="molecule type" value="Genomic_DNA"/>
</dbReference>
<dbReference type="STRING" id="1505723.SAMN04487792_1053"/>
<dbReference type="Gene3D" id="3.40.50.300">
    <property type="entry name" value="P-loop containing nucleotide triphosphate hydrolases"/>
    <property type="match status" value="1"/>
</dbReference>
<gene>
    <name evidence="3" type="ORF">SAMN04487792_1053</name>
</gene>
<dbReference type="GO" id="GO:0003677">
    <property type="term" value="F:DNA binding"/>
    <property type="evidence" value="ECO:0007669"/>
    <property type="project" value="InterPro"/>
</dbReference>
<name>A0A1I1SPW9_9LACO</name>
<dbReference type="Proteomes" id="UP000199599">
    <property type="component" value="Unassembled WGS sequence"/>
</dbReference>
<dbReference type="SUPFAM" id="SSF52540">
    <property type="entry name" value="P-loop containing nucleoside triphosphate hydrolases"/>
    <property type="match status" value="1"/>
</dbReference>
<evidence type="ECO:0000313" key="4">
    <source>
        <dbReference type="Proteomes" id="UP000199599"/>
    </source>
</evidence>
<proteinExistence type="predicted"/>
<dbReference type="InterPro" id="IPR002543">
    <property type="entry name" value="FtsK_dom"/>
</dbReference>
<keyword evidence="1" id="KW-0067">ATP-binding</keyword>
<dbReference type="InterPro" id="IPR027417">
    <property type="entry name" value="P-loop_NTPase"/>
</dbReference>
<feature type="binding site" evidence="1">
    <location>
        <begin position="133"/>
        <end position="140"/>
    </location>
    <ligand>
        <name>ATP</name>
        <dbReference type="ChEBI" id="CHEBI:30616"/>
    </ligand>
</feature>
<evidence type="ECO:0000259" key="2">
    <source>
        <dbReference type="PROSITE" id="PS50901"/>
    </source>
</evidence>
<evidence type="ECO:0000256" key="1">
    <source>
        <dbReference type="PROSITE-ProRule" id="PRU00289"/>
    </source>
</evidence>
<dbReference type="AlphaFoldDB" id="A0A1I1SPW9"/>
<organism evidence="3 4">
    <name type="scientific">Lactobacillus bombicola</name>
    <dbReference type="NCBI Taxonomy" id="1505723"/>
    <lineage>
        <taxon>Bacteria</taxon>
        <taxon>Bacillati</taxon>
        <taxon>Bacillota</taxon>
        <taxon>Bacilli</taxon>
        <taxon>Lactobacillales</taxon>
        <taxon>Lactobacillaceae</taxon>
        <taxon>Lactobacillus</taxon>
    </lineage>
</organism>
<keyword evidence="1" id="KW-0547">Nucleotide-binding</keyword>
<dbReference type="GO" id="GO:0005524">
    <property type="term" value="F:ATP binding"/>
    <property type="evidence" value="ECO:0007669"/>
    <property type="project" value="UniProtKB-UniRule"/>
</dbReference>
<protein>
    <recommendedName>
        <fullName evidence="2">FtsK domain-containing protein</fullName>
    </recommendedName>
</protein>
<reference evidence="4" key="1">
    <citation type="submission" date="2016-10" db="EMBL/GenBank/DDBJ databases">
        <authorList>
            <person name="Varghese N."/>
            <person name="Submissions S."/>
        </authorList>
    </citation>
    <scope>NUCLEOTIDE SEQUENCE [LARGE SCALE GENOMIC DNA]</scope>
    <source>
        <strain evidence="4">R-53102</strain>
    </source>
</reference>
<dbReference type="PROSITE" id="PS50901">
    <property type="entry name" value="FTSK"/>
    <property type="match status" value="1"/>
</dbReference>
<evidence type="ECO:0000313" key="3">
    <source>
        <dbReference type="EMBL" id="SFD48487.1"/>
    </source>
</evidence>
<accession>A0A1I1SPW9</accession>
<feature type="domain" description="FtsK" evidence="2">
    <location>
        <begin position="116"/>
        <end position="297"/>
    </location>
</feature>
<sequence length="343" mass="38371">MALAIENETTYTNSFDIAVRLDGFIFIPRFPAGYVLDEALYQRIYQIANAALYPNYTLLKQNGIYFVPLYDNPLEVKRGLFFPWRKGTAQRLVIHNLDVFFTERAKTNDKLIIPLMNNYAIDYHQVTSIAIAGNSGAGKSYFLTYLLSALNSISDLVIVDPKRDSPSRWARNHQLQALYPTANSSKSDYVSSVSDELGKAMKVIYSRQVDLFNDPTKDFKPVTIVIDEVLALTEGVNKAVKDAFFALLSQIALLGRATQVHLILCGQRLDHTAVPTSVREQVNVSVQLGNINSKTTQFLFPDLDPTGLVIPTGQGTGIIQVIDQEHPYNALPFLAPTYTDERK</sequence>